<protein>
    <submittedName>
        <fullName evidence="1">Uncharacterized protein</fullName>
    </submittedName>
</protein>
<accession>A0ACB9I9V0</accession>
<sequence>MTNLNDTKTDLGDDVNISSQWKENGNTGAGANANSMADLMNFVGSDTLAELVWLPQTGLNIKFAENKPCSIWEEGLSEMRFLDTQNEEPVASLATRHVSDEVAKTSSCTGSQNQGAADALFQHLFENGMTSNANDSGSESRPPLKIEPMMQCGPKEHVERDNTEMDDVKMEKDSQVAIFENENDESHGSMESFRSANFLTQRKRKCSFEQRLILGSKRIKKQADEYATKTDHSFMNWISNMLKGLKRCNIESKETRFQNLFQSLFSPETILGTVNKSIGSSVLAKRFSQESLHLIEIQNEMAPSLVKQVSLYAGVSKEAPKGMFDIIRRLRLSRTDIHKWMTSQLPVAQLDGFFLRLRVAKWEEGDQGSRYYVACITGLQWETPWKDLKQPIRVKVGDVECFVESQHVSNCDFIEDELIAWWQKTSKNQRIPVVKDLKSKLAVRRTLGM</sequence>
<name>A0ACB9I9V0_9ASTR</name>
<dbReference type="Proteomes" id="UP001056120">
    <property type="component" value="Linkage Group LG09"/>
</dbReference>
<evidence type="ECO:0000313" key="2">
    <source>
        <dbReference type="Proteomes" id="UP001056120"/>
    </source>
</evidence>
<comment type="caution">
    <text evidence="1">The sequence shown here is derived from an EMBL/GenBank/DDBJ whole genome shotgun (WGS) entry which is preliminary data.</text>
</comment>
<reference evidence="2" key="1">
    <citation type="journal article" date="2022" name="Mol. Ecol. Resour.">
        <title>The genomes of chicory, endive, great burdock and yacon provide insights into Asteraceae palaeo-polyploidization history and plant inulin production.</title>
        <authorList>
            <person name="Fan W."/>
            <person name="Wang S."/>
            <person name="Wang H."/>
            <person name="Wang A."/>
            <person name="Jiang F."/>
            <person name="Liu H."/>
            <person name="Zhao H."/>
            <person name="Xu D."/>
            <person name="Zhang Y."/>
        </authorList>
    </citation>
    <scope>NUCLEOTIDE SEQUENCE [LARGE SCALE GENOMIC DNA]</scope>
    <source>
        <strain evidence="2">cv. Yunnan</strain>
    </source>
</reference>
<reference evidence="1 2" key="2">
    <citation type="journal article" date="2022" name="Mol. Ecol. Resour.">
        <title>The genomes of chicory, endive, great burdock and yacon provide insights into Asteraceae paleo-polyploidization history and plant inulin production.</title>
        <authorList>
            <person name="Fan W."/>
            <person name="Wang S."/>
            <person name="Wang H."/>
            <person name="Wang A."/>
            <person name="Jiang F."/>
            <person name="Liu H."/>
            <person name="Zhao H."/>
            <person name="Xu D."/>
            <person name="Zhang Y."/>
        </authorList>
    </citation>
    <scope>NUCLEOTIDE SEQUENCE [LARGE SCALE GENOMIC DNA]</scope>
    <source>
        <strain evidence="2">cv. Yunnan</strain>
        <tissue evidence="1">Leaves</tissue>
    </source>
</reference>
<proteinExistence type="predicted"/>
<organism evidence="1 2">
    <name type="scientific">Smallanthus sonchifolius</name>
    <dbReference type="NCBI Taxonomy" id="185202"/>
    <lineage>
        <taxon>Eukaryota</taxon>
        <taxon>Viridiplantae</taxon>
        <taxon>Streptophyta</taxon>
        <taxon>Embryophyta</taxon>
        <taxon>Tracheophyta</taxon>
        <taxon>Spermatophyta</taxon>
        <taxon>Magnoliopsida</taxon>
        <taxon>eudicotyledons</taxon>
        <taxon>Gunneridae</taxon>
        <taxon>Pentapetalae</taxon>
        <taxon>asterids</taxon>
        <taxon>campanulids</taxon>
        <taxon>Asterales</taxon>
        <taxon>Asteraceae</taxon>
        <taxon>Asteroideae</taxon>
        <taxon>Heliantheae alliance</taxon>
        <taxon>Millerieae</taxon>
        <taxon>Smallanthus</taxon>
    </lineage>
</organism>
<dbReference type="EMBL" id="CM042026">
    <property type="protein sequence ID" value="KAI3804271.1"/>
    <property type="molecule type" value="Genomic_DNA"/>
</dbReference>
<gene>
    <name evidence="1" type="ORF">L1987_25690</name>
</gene>
<evidence type="ECO:0000313" key="1">
    <source>
        <dbReference type="EMBL" id="KAI3804271.1"/>
    </source>
</evidence>
<keyword evidence="2" id="KW-1185">Reference proteome</keyword>